<accession>A0A2A6F6U7</accession>
<proteinExistence type="predicted"/>
<comment type="caution">
    <text evidence="2">The sequence shown here is derived from an EMBL/GenBank/DDBJ whole genome shotgun (WGS) entry which is preliminary data.</text>
</comment>
<dbReference type="AlphaFoldDB" id="A0A2A6F6U7"/>
<evidence type="ECO:0000313" key="2">
    <source>
        <dbReference type="EMBL" id="PDQ17416.1"/>
    </source>
</evidence>
<organism evidence="2 3">
    <name type="scientific">Mesorhizobium sanjuanii</name>
    <dbReference type="NCBI Taxonomy" id="2037900"/>
    <lineage>
        <taxon>Bacteria</taxon>
        <taxon>Pseudomonadati</taxon>
        <taxon>Pseudomonadota</taxon>
        <taxon>Alphaproteobacteria</taxon>
        <taxon>Hyphomicrobiales</taxon>
        <taxon>Phyllobacteriaceae</taxon>
        <taxon>Mesorhizobium</taxon>
    </lineage>
</organism>
<reference evidence="2 3" key="1">
    <citation type="submission" date="2017-09" db="EMBL/GenBank/DDBJ databases">
        <title>Mesorhizobum sanjuanii sp. nov. isolated from nodules of Lotus tenuis in saline-alkaline lowlands of Flooding Pampa.</title>
        <authorList>
            <person name="Sannazzaro A.I."/>
            <person name="Torres Tejerizo G.A."/>
            <person name="Fontana F."/>
            <person name="Cumpa Velazquez L.M."/>
            <person name="Hansen L."/>
            <person name="Pistorio M."/>
            <person name="Estrella M.J."/>
        </authorList>
    </citation>
    <scope>NUCLEOTIDE SEQUENCE [LARGE SCALE GENOMIC DNA]</scope>
    <source>
        <strain evidence="2 3">BSA136</strain>
    </source>
</reference>
<evidence type="ECO:0000256" key="1">
    <source>
        <dbReference type="SAM" id="MobiDB-lite"/>
    </source>
</evidence>
<protein>
    <submittedName>
        <fullName evidence="2">Uncharacterized protein</fullName>
    </submittedName>
</protein>
<keyword evidence="3" id="KW-1185">Reference proteome</keyword>
<gene>
    <name evidence="2" type="ORF">CN311_30090</name>
</gene>
<dbReference type="Proteomes" id="UP000219182">
    <property type="component" value="Unassembled WGS sequence"/>
</dbReference>
<feature type="region of interest" description="Disordered" evidence="1">
    <location>
        <begin position="29"/>
        <end position="61"/>
    </location>
</feature>
<evidence type="ECO:0000313" key="3">
    <source>
        <dbReference type="Proteomes" id="UP000219182"/>
    </source>
</evidence>
<dbReference type="EMBL" id="NWQG01000263">
    <property type="protein sequence ID" value="PDQ17416.1"/>
    <property type="molecule type" value="Genomic_DNA"/>
</dbReference>
<sequence>MYLGILLLVFACVVASILRRMVFPAAREGAHGESIGPSGGYRGGHGDHSHDSGGGDGGSGD</sequence>
<name>A0A2A6F6U7_9HYPH</name>
<feature type="compositionally biased region" description="Basic and acidic residues" evidence="1">
    <location>
        <begin position="44"/>
        <end position="53"/>
    </location>
</feature>